<accession>A0A1H0RNU3</accession>
<comment type="catalytic activity">
    <reaction evidence="3">
        <text>D-mannitol 1-phosphate + NAD(+) = beta-D-fructose 6-phosphate + NADH + H(+)</text>
        <dbReference type="Rhea" id="RHEA:19661"/>
        <dbReference type="ChEBI" id="CHEBI:15378"/>
        <dbReference type="ChEBI" id="CHEBI:57540"/>
        <dbReference type="ChEBI" id="CHEBI:57634"/>
        <dbReference type="ChEBI" id="CHEBI:57945"/>
        <dbReference type="ChEBI" id="CHEBI:61381"/>
        <dbReference type="EC" id="1.1.1.17"/>
    </reaction>
</comment>
<dbReference type="Pfam" id="PF08125">
    <property type="entry name" value="Mannitol_dh_C"/>
    <property type="match status" value="1"/>
</dbReference>
<sequence length="489" mass="56317">MEKLNRNTWKESKKYPVKVLQFGEGNFLRAFVNWQIDKMNKETDFNGGVVVAQPIEFGLIDKLNEQEGLYTLFLQGIKNEEAVREHSVIDCINYGINPYANYDQLLEVTENPELRFIISNTTEAGITFEENDRLSDSPQKSFPGKLTALLYHRFNTFAGAEDKGFVILPCELIDRNGEKLKEIVLKYIELWNLELGFKEWVLQSNTFCCTLVDRIVTGYPRDTIDEITTELGYKDELVVVGEQFHLWVIEGPQWISDEFPTNQAGLNVKVVNDMTPYRTRKVRILNGAHTAMTPVCYLYGLDTVGDSMKDEVTRDFIERLIFDEIIPTLDLPEEELKSFASAVLERFMNPYVNHYLLSIALNSMSKFKTRDLPTLIEYHGRTGELPRRLVFSLSALIALYKGKRDSEEINLQDDDHVMELYSSLWKDYDGSEDRIREIVTTVLAYEKNWELDLTIIPGLTDMVTEFLVKIERSGMKVAIKDVTKISLGN</sequence>
<protein>
    <recommendedName>
        <fullName evidence="4">Altronate oxidoreductase</fullName>
        <ecNumber evidence="4">1.1.1.58</ecNumber>
    </recommendedName>
    <alternativeName>
        <fullName evidence="4">Tagaturonate dehydrogenase</fullName>
    </alternativeName>
    <alternativeName>
        <fullName evidence="4">Tagaturonate reductase</fullName>
    </alternativeName>
</protein>
<dbReference type="Gene3D" id="1.10.1040.10">
    <property type="entry name" value="N-(1-d-carboxylethyl)-l-norvaline Dehydrogenase, domain 2"/>
    <property type="match status" value="1"/>
</dbReference>
<organism evidence="7 8">
    <name type="scientific">Litchfieldia salsa</name>
    <dbReference type="NCBI Taxonomy" id="930152"/>
    <lineage>
        <taxon>Bacteria</taxon>
        <taxon>Bacillati</taxon>
        <taxon>Bacillota</taxon>
        <taxon>Bacilli</taxon>
        <taxon>Bacillales</taxon>
        <taxon>Bacillaceae</taxon>
        <taxon>Litchfieldia</taxon>
    </lineage>
</organism>
<comment type="catalytic activity">
    <reaction evidence="4">
        <text>D-altronate + NAD(+) = keto-D-tagaturonate + NADH + H(+)</text>
        <dbReference type="Rhea" id="RHEA:17813"/>
        <dbReference type="ChEBI" id="CHEBI:15378"/>
        <dbReference type="ChEBI" id="CHEBI:17360"/>
        <dbReference type="ChEBI" id="CHEBI:17886"/>
        <dbReference type="ChEBI" id="CHEBI:57540"/>
        <dbReference type="ChEBI" id="CHEBI:57945"/>
        <dbReference type="EC" id="1.1.1.58"/>
    </reaction>
</comment>
<dbReference type="InterPro" id="IPR023668">
    <property type="entry name" value="Altronate_OxRdtase"/>
</dbReference>
<dbReference type="InterPro" id="IPR008927">
    <property type="entry name" value="6-PGluconate_DH-like_C_sf"/>
</dbReference>
<dbReference type="PANTHER" id="PTHR30524">
    <property type="entry name" value="MANNITOL-1-PHOSPHATE 5-DEHYDROGENASE"/>
    <property type="match status" value="1"/>
</dbReference>
<dbReference type="RefSeq" id="WP_090850674.1">
    <property type="nucleotide sequence ID" value="NZ_FNJU01000002.1"/>
</dbReference>
<dbReference type="UniPathway" id="UPA00246"/>
<keyword evidence="2 4" id="KW-0520">NAD</keyword>
<evidence type="ECO:0000256" key="2">
    <source>
        <dbReference type="ARBA" id="ARBA00023027"/>
    </source>
</evidence>
<proteinExistence type="inferred from homology"/>
<dbReference type="GO" id="GO:0019592">
    <property type="term" value="P:mannitol catabolic process"/>
    <property type="evidence" value="ECO:0007669"/>
    <property type="project" value="TreeGrafter"/>
</dbReference>
<feature type="binding site" evidence="4">
    <location>
        <begin position="19"/>
        <end position="30"/>
    </location>
    <ligand>
        <name>NAD(+)</name>
        <dbReference type="ChEBI" id="CHEBI:57540"/>
    </ligand>
</feature>
<evidence type="ECO:0000313" key="8">
    <source>
        <dbReference type="Proteomes" id="UP000199159"/>
    </source>
</evidence>
<dbReference type="InterPro" id="IPR013131">
    <property type="entry name" value="Mannitol_DH_N"/>
</dbReference>
<comment type="pathway">
    <text evidence="4">Carbohydrate metabolism; pentose and glucuronate interconversion.</text>
</comment>
<keyword evidence="8" id="KW-1185">Reference proteome</keyword>
<gene>
    <name evidence="4" type="primary">uxaB</name>
    <name evidence="7" type="ORF">SAMN05216565_102291</name>
</gene>
<name>A0A1H0RNU3_9BACI</name>
<evidence type="ECO:0000256" key="4">
    <source>
        <dbReference type="HAMAP-Rule" id="MF_00670"/>
    </source>
</evidence>
<dbReference type="PANTHER" id="PTHR30524:SF0">
    <property type="entry name" value="ALTRONATE OXIDOREDUCTASE-RELATED"/>
    <property type="match status" value="1"/>
</dbReference>
<dbReference type="InterPro" id="IPR013118">
    <property type="entry name" value="Mannitol_DH_C"/>
</dbReference>
<evidence type="ECO:0000256" key="3">
    <source>
        <dbReference type="ARBA" id="ARBA00048615"/>
    </source>
</evidence>
<dbReference type="GO" id="GO:0008926">
    <property type="term" value="F:mannitol-1-phosphate 5-dehydrogenase activity"/>
    <property type="evidence" value="ECO:0007669"/>
    <property type="project" value="UniProtKB-EC"/>
</dbReference>
<evidence type="ECO:0000256" key="1">
    <source>
        <dbReference type="ARBA" id="ARBA00023002"/>
    </source>
</evidence>
<dbReference type="Pfam" id="PF01232">
    <property type="entry name" value="Mannitol_dh"/>
    <property type="match status" value="1"/>
</dbReference>
<dbReference type="HAMAP" id="MF_00670">
    <property type="entry name" value="Altron_oxidoreduct"/>
    <property type="match status" value="1"/>
</dbReference>
<evidence type="ECO:0000259" key="6">
    <source>
        <dbReference type="Pfam" id="PF08125"/>
    </source>
</evidence>
<dbReference type="STRING" id="930152.SAMN05216565_102291"/>
<evidence type="ECO:0000313" key="7">
    <source>
        <dbReference type="EMBL" id="SDP30648.1"/>
    </source>
</evidence>
<dbReference type="InterPro" id="IPR036291">
    <property type="entry name" value="NAD(P)-bd_dom_sf"/>
</dbReference>
<feature type="domain" description="Mannitol dehydrogenase C-terminal" evidence="6">
    <location>
        <begin position="273"/>
        <end position="467"/>
    </location>
</feature>
<dbReference type="EC" id="1.1.1.58" evidence="4"/>
<keyword evidence="1 4" id="KW-0560">Oxidoreductase</keyword>
<dbReference type="AlphaFoldDB" id="A0A1H0RNU3"/>
<dbReference type="NCBIfam" id="NF002969">
    <property type="entry name" value="PRK03643.1"/>
    <property type="match status" value="1"/>
</dbReference>
<dbReference type="Gene3D" id="3.40.50.720">
    <property type="entry name" value="NAD(P)-binding Rossmann-like Domain"/>
    <property type="match status" value="1"/>
</dbReference>
<dbReference type="PRINTS" id="PR00084">
    <property type="entry name" value="MTLDHDRGNASE"/>
</dbReference>
<dbReference type="OrthoDB" id="9768714at2"/>
<dbReference type="EMBL" id="FNJU01000002">
    <property type="protein sequence ID" value="SDP30648.1"/>
    <property type="molecule type" value="Genomic_DNA"/>
</dbReference>
<dbReference type="SUPFAM" id="SSF51735">
    <property type="entry name" value="NAD(P)-binding Rossmann-fold domains"/>
    <property type="match status" value="1"/>
</dbReference>
<dbReference type="GO" id="GO:0005829">
    <property type="term" value="C:cytosol"/>
    <property type="evidence" value="ECO:0007669"/>
    <property type="project" value="TreeGrafter"/>
</dbReference>
<comment type="similarity">
    <text evidence="4">Belongs to the mannitol dehydrogenase family. UxaB subfamily.</text>
</comment>
<feature type="domain" description="Mannitol dehydrogenase N-terminal" evidence="5">
    <location>
        <begin position="18"/>
        <end position="254"/>
    </location>
</feature>
<dbReference type="InterPro" id="IPR013328">
    <property type="entry name" value="6PGD_dom2"/>
</dbReference>
<dbReference type="SUPFAM" id="SSF48179">
    <property type="entry name" value="6-phosphogluconate dehydrogenase C-terminal domain-like"/>
    <property type="match status" value="1"/>
</dbReference>
<evidence type="ECO:0000259" key="5">
    <source>
        <dbReference type="Pfam" id="PF01232"/>
    </source>
</evidence>
<dbReference type="GO" id="GO:0019698">
    <property type="term" value="P:D-galacturonate catabolic process"/>
    <property type="evidence" value="ECO:0007669"/>
    <property type="project" value="TreeGrafter"/>
</dbReference>
<reference evidence="8" key="1">
    <citation type="submission" date="2016-10" db="EMBL/GenBank/DDBJ databases">
        <authorList>
            <person name="Varghese N."/>
            <person name="Submissions S."/>
        </authorList>
    </citation>
    <scope>NUCLEOTIDE SEQUENCE [LARGE SCALE GENOMIC DNA]</scope>
    <source>
        <strain evidence="8">IBRC-M10078</strain>
    </source>
</reference>
<dbReference type="Proteomes" id="UP000199159">
    <property type="component" value="Unassembled WGS sequence"/>
</dbReference>
<dbReference type="GO" id="GO:0009026">
    <property type="term" value="F:tagaturonate reductase activity"/>
    <property type="evidence" value="ECO:0007669"/>
    <property type="project" value="UniProtKB-UniRule"/>
</dbReference>
<dbReference type="InterPro" id="IPR000669">
    <property type="entry name" value="Mannitol_DH"/>
</dbReference>